<dbReference type="Gramene" id="KVH89049">
    <property type="protein sequence ID" value="KVH89049"/>
    <property type="gene ID" value="Ccrd_008967"/>
</dbReference>
<reference evidence="3 4" key="1">
    <citation type="journal article" date="2016" name="Sci. Rep.">
        <title>The genome sequence of the outbreeding globe artichoke constructed de novo incorporating a phase-aware low-pass sequencing strategy of F1 progeny.</title>
        <authorList>
            <person name="Scaglione D."/>
            <person name="Reyes-Chin-Wo S."/>
            <person name="Acquadro A."/>
            <person name="Froenicke L."/>
            <person name="Portis E."/>
            <person name="Beitel C."/>
            <person name="Tirone M."/>
            <person name="Mauro R."/>
            <person name="Lo Monaco A."/>
            <person name="Mauromicale G."/>
            <person name="Faccioli P."/>
            <person name="Cattivelli L."/>
            <person name="Rieseberg L."/>
            <person name="Michelmore R."/>
            <person name="Lanteri S."/>
        </authorList>
    </citation>
    <scope>NUCLEOTIDE SEQUENCE [LARGE SCALE GENOMIC DNA]</scope>
    <source>
        <strain evidence="3">2C</strain>
    </source>
</reference>
<evidence type="ECO:0000256" key="2">
    <source>
        <dbReference type="SAM" id="SignalP"/>
    </source>
</evidence>
<evidence type="ECO:0000313" key="4">
    <source>
        <dbReference type="Proteomes" id="UP000243975"/>
    </source>
</evidence>
<keyword evidence="2" id="KW-0732">Signal</keyword>
<dbReference type="AlphaFoldDB" id="A0A118JSE6"/>
<feature type="signal peptide" evidence="2">
    <location>
        <begin position="1"/>
        <end position="28"/>
    </location>
</feature>
<accession>A0A118JSE6</accession>
<name>A0A118JSE6_CYNCS</name>
<feature type="compositionally biased region" description="Basic and acidic residues" evidence="1">
    <location>
        <begin position="52"/>
        <end position="62"/>
    </location>
</feature>
<sequence length="72" mass="7499">MTVSRVLSVTAMTTFVVLLGIVCPCVKAQSLPPVPAPSNDDRKAAPAAENALSEKPKSKSDDGDVILTDDES</sequence>
<comment type="caution">
    <text evidence="3">The sequence shown here is derived from an EMBL/GenBank/DDBJ whole genome shotgun (WGS) entry which is preliminary data.</text>
</comment>
<dbReference type="Proteomes" id="UP000243975">
    <property type="component" value="Unassembled WGS sequence"/>
</dbReference>
<protein>
    <recommendedName>
        <fullName evidence="5">Secreted protein</fullName>
    </recommendedName>
</protein>
<organism evidence="3 4">
    <name type="scientific">Cynara cardunculus var. scolymus</name>
    <name type="common">Globe artichoke</name>
    <name type="synonym">Cynara scolymus</name>
    <dbReference type="NCBI Taxonomy" id="59895"/>
    <lineage>
        <taxon>Eukaryota</taxon>
        <taxon>Viridiplantae</taxon>
        <taxon>Streptophyta</taxon>
        <taxon>Embryophyta</taxon>
        <taxon>Tracheophyta</taxon>
        <taxon>Spermatophyta</taxon>
        <taxon>Magnoliopsida</taxon>
        <taxon>eudicotyledons</taxon>
        <taxon>Gunneridae</taxon>
        <taxon>Pentapetalae</taxon>
        <taxon>asterids</taxon>
        <taxon>campanulids</taxon>
        <taxon>Asterales</taxon>
        <taxon>Asteraceae</taxon>
        <taxon>Carduoideae</taxon>
        <taxon>Cardueae</taxon>
        <taxon>Carduinae</taxon>
        <taxon>Cynara</taxon>
    </lineage>
</organism>
<evidence type="ECO:0000256" key="1">
    <source>
        <dbReference type="SAM" id="MobiDB-lite"/>
    </source>
</evidence>
<gene>
    <name evidence="3" type="ORF">Ccrd_008967</name>
</gene>
<feature type="region of interest" description="Disordered" evidence="1">
    <location>
        <begin position="32"/>
        <end position="72"/>
    </location>
</feature>
<feature type="chain" id="PRO_5007159626" description="Secreted protein" evidence="2">
    <location>
        <begin position="29"/>
        <end position="72"/>
    </location>
</feature>
<feature type="compositionally biased region" description="Acidic residues" evidence="1">
    <location>
        <begin position="63"/>
        <end position="72"/>
    </location>
</feature>
<evidence type="ECO:0000313" key="3">
    <source>
        <dbReference type="EMBL" id="KVH89049.1"/>
    </source>
</evidence>
<proteinExistence type="predicted"/>
<evidence type="ECO:0008006" key="5">
    <source>
        <dbReference type="Google" id="ProtNLM"/>
    </source>
</evidence>
<keyword evidence="4" id="KW-1185">Reference proteome</keyword>
<dbReference type="EMBL" id="LEKV01005316">
    <property type="protein sequence ID" value="KVH89049.1"/>
    <property type="molecule type" value="Genomic_DNA"/>
</dbReference>